<dbReference type="GO" id="GO:0004518">
    <property type="term" value="F:nuclease activity"/>
    <property type="evidence" value="ECO:0007669"/>
    <property type="project" value="InterPro"/>
</dbReference>
<dbReference type="PROSITE" id="PS51658">
    <property type="entry name" value="BFN"/>
    <property type="match status" value="1"/>
</dbReference>
<dbReference type="GO" id="GO:0005634">
    <property type="term" value="C:nucleus"/>
    <property type="evidence" value="ECO:0007669"/>
    <property type="project" value="TreeGrafter"/>
</dbReference>
<dbReference type="EMBL" id="JABFUD020000009">
    <property type="protein sequence ID" value="KAI5075247.1"/>
    <property type="molecule type" value="Genomic_DNA"/>
</dbReference>
<organism evidence="4 5">
    <name type="scientific">Adiantum capillus-veneris</name>
    <name type="common">Maidenhair fern</name>
    <dbReference type="NCBI Taxonomy" id="13818"/>
    <lineage>
        <taxon>Eukaryota</taxon>
        <taxon>Viridiplantae</taxon>
        <taxon>Streptophyta</taxon>
        <taxon>Embryophyta</taxon>
        <taxon>Tracheophyta</taxon>
        <taxon>Polypodiopsida</taxon>
        <taxon>Polypodiidae</taxon>
        <taxon>Polypodiales</taxon>
        <taxon>Pteridineae</taxon>
        <taxon>Pteridaceae</taxon>
        <taxon>Vittarioideae</taxon>
        <taxon>Adiantum</taxon>
    </lineage>
</organism>
<dbReference type="SUPFAM" id="SSF103256">
    <property type="entry name" value="Hypothetical protein TM0160"/>
    <property type="match status" value="1"/>
</dbReference>
<feature type="domain" description="BFN" evidence="3">
    <location>
        <begin position="110"/>
        <end position="250"/>
    </location>
</feature>
<keyword evidence="5" id="KW-1185">Reference proteome</keyword>
<dbReference type="AlphaFoldDB" id="A0A9D4ZIK8"/>
<evidence type="ECO:0000313" key="4">
    <source>
        <dbReference type="EMBL" id="KAI5075247.1"/>
    </source>
</evidence>
<name>A0A9D4ZIK8_ADICA</name>
<evidence type="ECO:0000313" key="5">
    <source>
        <dbReference type="Proteomes" id="UP000886520"/>
    </source>
</evidence>
<sequence length="318" mass="35452">MEAVLPPPSCKSSTDLRCHLFSASSSVFSSRRSLLRKKTLVFSVRKHRSTTFTTLSVRCSSSSHGPSSSSSSNAAGGWDDDDCKYLEAHVVDAVSLLPFQGHLFMTLSDGGEVEIDHVNPPKGPLLFRSRNPTIFLRVVSDTDLILPIIVGDTAIDMLMNALHGEEKVVRPNQYHIMRDLVGSLDFEVRMVRITERVNDTYVARIYIGKPGETEMQSVDARPSDAVNLAVRCKVPIFVHKDIILTDAVIPIVAQRQATDVASNSRSGHDLDIPRSGKDLLSEELTLVKNMLLAVVEERYFDAARWRDELRSFRSERSR</sequence>
<proteinExistence type="inferred from homology"/>
<dbReference type="Pfam" id="PF02577">
    <property type="entry name" value="BFN_dom"/>
    <property type="match status" value="1"/>
</dbReference>
<gene>
    <name evidence="4" type="ORF">GOP47_0009323</name>
</gene>
<dbReference type="GO" id="GO:0030891">
    <property type="term" value="C:VCB complex"/>
    <property type="evidence" value="ECO:0007669"/>
    <property type="project" value="TreeGrafter"/>
</dbReference>
<dbReference type="PANTHER" id="PTHR15160">
    <property type="entry name" value="VON HIPPEL-LINDAU PROTEIN"/>
    <property type="match status" value="1"/>
</dbReference>
<accession>A0A9D4ZIK8</accession>
<reference evidence="4" key="1">
    <citation type="submission" date="2021-01" db="EMBL/GenBank/DDBJ databases">
        <title>Adiantum capillus-veneris genome.</title>
        <authorList>
            <person name="Fang Y."/>
            <person name="Liao Q."/>
        </authorList>
    </citation>
    <scope>NUCLEOTIDE SEQUENCE</scope>
    <source>
        <strain evidence="4">H3</strain>
        <tissue evidence="4">Leaf</tissue>
    </source>
</reference>
<dbReference type="GO" id="GO:0016567">
    <property type="term" value="P:protein ubiquitination"/>
    <property type="evidence" value="ECO:0007669"/>
    <property type="project" value="TreeGrafter"/>
</dbReference>
<comment type="caution">
    <text evidence="4">The sequence shown here is derived from an EMBL/GenBank/DDBJ whole genome shotgun (WGS) entry which is preliminary data.</text>
</comment>
<protein>
    <recommendedName>
        <fullName evidence="3">BFN domain-containing protein</fullName>
    </recommendedName>
</protein>
<dbReference type="Proteomes" id="UP000886520">
    <property type="component" value="Chromosome 9"/>
</dbReference>
<comment type="similarity">
    <text evidence="1">Belongs to the bifunctional nuclease family.</text>
</comment>
<comment type="function">
    <text evidence="2">Bifunctional nuclease with both RNase and DNase activities. Involved in basal defense response. Participates in abscisic acid-derived callose deposition following infection by a necrotrophic pathogen.</text>
</comment>
<dbReference type="Gene3D" id="3.10.690.10">
    <property type="entry name" value="Bifunctional nuclease domain"/>
    <property type="match status" value="1"/>
</dbReference>
<evidence type="ECO:0000256" key="1">
    <source>
        <dbReference type="ARBA" id="ARBA00009095"/>
    </source>
</evidence>
<dbReference type="InterPro" id="IPR003729">
    <property type="entry name" value="Bi_nuclease_dom"/>
</dbReference>
<dbReference type="OrthoDB" id="566255at2759"/>
<evidence type="ECO:0000256" key="2">
    <source>
        <dbReference type="ARBA" id="ARBA00025428"/>
    </source>
</evidence>
<dbReference type="PANTHER" id="PTHR15160:SF1">
    <property type="entry name" value="VON HIPPEL-LINDAU DISEASE TUMOR SUPPRESSOR"/>
    <property type="match status" value="1"/>
</dbReference>
<evidence type="ECO:0000259" key="3">
    <source>
        <dbReference type="PROSITE" id="PS51658"/>
    </source>
</evidence>
<dbReference type="InterPro" id="IPR036104">
    <property type="entry name" value="BFN_sf"/>
</dbReference>